<reference evidence="5 6" key="1">
    <citation type="journal article" date="2019" name="New Phytol.">
        <title>Comparative genomics reveals unique wood-decay strategies and fruiting body development in the Schizophyllaceae.</title>
        <authorList>
            <person name="Almasi E."/>
            <person name="Sahu N."/>
            <person name="Krizsan K."/>
            <person name="Balint B."/>
            <person name="Kovacs G.M."/>
            <person name="Kiss B."/>
            <person name="Cseklye J."/>
            <person name="Drula E."/>
            <person name="Henrissat B."/>
            <person name="Nagy I."/>
            <person name="Chovatia M."/>
            <person name="Adam C."/>
            <person name="LaButti K."/>
            <person name="Lipzen A."/>
            <person name="Riley R."/>
            <person name="Grigoriev I.V."/>
            <person name="Nagy L.G."/>
        </authorList>
    </citation>
    <scope>NUCLEOTIDE SEQUENCE [LARGE SCALE GENOMIC DNA]</scope>
    <source>
        <strain evidence="5 6">NL-1724</strain>
    </source>
</reference>
<organism evidence="5 6">
    <name type="scientific">Schizophyllum amplum</name>
    <dbReference type="NCBI Taxonomy" id="97359"/>
    <lineage>
        <taxon>Eukaryota</taxon>
        <taxon>Fungi</taxon>
        <taxon>Dikarya</taxon>
        <taxon>Basidiomycota</taxon>
        <taxon>Agaricomycotina</taxon>
        <taxon>Agaricomycetes</taxon>
        <taxon>Agaricomycetidae</taxon>
        <taxon>Agaricales</taxon>
        <taxon>Schizophyllaceae</taxon>
        <taxon>Schizophyllum</taxon>
    </lineage>
</organism>
<evidence type="ECO:0000256" key="3">
    <source>
        <dbReference type="SAM" id="SignalP"/>
    </source>
</evidence>
<evidence type="ECO:0000256" key="1">
    <source>
        <dbReference type="ARBA" id="ARBA00022729"/>
    </source>
</evidence>
<comment type="caution">
    <text evidence="5">The sequence shown here is derived from an EMBL/GenBank/DDBJ whole genome shotgun (WGS) entry which is preliminary data.</text>
</comment>
<evidence type="ECO:0000259" key="4">
    <source>
        <dbReference type="Pfam" id="PF10342"/>
    </source>
</evidence>
<protein>
    <recommendedName>
        <fullName evidence="4">Yeast cell wall synthesis Kre9/Knh1-like N-terminal domain-containing protein</fullName>
    </recommendedName>
</protein>
<feature type="region of interest" description="Disordered" evidence="2">
    <location>
        <begin position="142"/>
        <end position="179"/>
    </location>
</feature>
<dbReference type="GO" id="GO:0006078">
    <property type="term" value="P:(1-&gt;6)-beta-D-glucan biosynthetic process"/>
    <property type="evidence" value="ECO:0007669"/>
    <property type="project" value="InterPro"/>
</dbReference>
<dbReference type="PANTHER" id="PTHR28154">
    <property type="entry name" value="CELL WALL SYNTHESIS PROTEIN KNH1-RELATED"/>
    <property type="match status" value="1"/>
</dbReference>
<dbReference type="STRING" id="97359.A0A550CQ49"/>
<keyword evidence="1 3" id="KW-0732">Signal</keyword>
<dbReference type="InterPro" id="IPR018466">
    <property type="entry name" value="Kre9/Knh1-like_N"/>
</dbReference>
<dbReference type="PANTHER" id="PTHR28154:SF1">
    <property type="entry name" value="CELL WALL SYNTHESIS PROTEIN KNH1-RELATED"/>
    <property type="match status" value="1"/>
</dbReference>
<evidence type="ECO:0000313" key="6">
    <source>
        <dbReference type="Proteomes" id="UP000320762"/>
    </source>
</evidence>
<dbReference type="InterPro" id="IPR045328">
    <property type="entry name" value="Kre9/Knh1"/>
</dbReference>
<feature type="domain" description="Yeast cell wall synthesis Kre9/Knh1-like N-terminal" evidence="4">
    <location>
        <begin position="23"/>
        <end position="117"/>
    </location>
</feature>
<keyword evidence="6" id="KW-1185">Reference proteome</keyword>
<evidence type="ECO:0000313" key="5">
    <source>
        <dbReference type="EMBL" id="TRM66898.1"/>
    </source>
</evidence>
<feature type="signal peptide" evidence="3">
    <location>
        <begin position="1"/>
        <end position="17"/>
    </location>
</feature>
<dbReference type="Proteomes" id="UP000320762">
    <property type="component" value="Unassembled WGS sequence"/>
</dbReference>
<proteinExistence type="predicted"/>
<dbReference type="Pfam" id="PF10342">
    <property type="entry name" value="Kre9_KNH"/>
    <property type="match status" value="1"/>
</dbReference>
<feature type="chain" id="PRO_5022192681" description="Yeast cell wall synthesis Kre9/Knh1-like N-terminal domain-containing protein" evidence="3">
    <location>
        <begin position="18"/>
        <end position="219"/>
    </location>
</feature>
<dbReference type="AlphaFoldDB" id="A0A550CQ49"/>
<feature type="compositionally biased region" description="Low complexity" evidence="2">
    <location>
        <begin position="152"/>
        <end position="179"/>
    </location>
</feature>
<dbReference type="GO" id="GO:0042546">
    <property type="term" value="P:cell wall biogenesis"/>
    <property type="evidence" value="ECO:0007669"/>
    <property type="project" value="InterPro"/>
</dbReference>
<sequence length="219" mass="22057">MVSSSLLFLSMVSAALANVYTTSPIASTTFTGGQPATISWQDDGESPSLKDFGPAKVSIYVGNAMQQTMLQEITPSTDVSTLGSIEFTPDASIGPDSGEYFIRFESLSLKDATSPQYPALAFSAKFAMSGMSGAFSSDAQKQIDGQSTAPIASQTGSSSATKAASATTTKTSSTASKSATGTAQNAAAATESNAAISSGRVGGAMVATAFGFIAAALFA</sequence>
<gene>
    <name evidence="5" type="ORF">BD626DRAFT_484134</name>
</gene>
<dbReference type="EMBL" id="VDMD01000003">
    <property type="protein sequence ID" value="TRM66898.1"/>
    <property type="molecule type" value="Genomic_DNA"/>
</dbReference>
<dbReference type="OrthoDB" id="2432613at2759"/>
<evidence type="ECO:0000256" key="2">
    <source>
        <dbReference type="SAM" id="MobiDB-lite"/>
    </source>
</evidence>
<name>A0A550CQ49_9AGAR</name>
<accession>A0A550CQ49</accession>
<feature type="compositionally biased region" description="Polar residues" evidence="2">
    <location>
        <begin position="142"/>
        <end position="151"/>
    </location>
</feature>